<keyword evidence="5" id="KW-0049">Antioxidant</keyword>
<evidence type="ECO:0000256" key="11">
    <source>
        <dbReference type="ARBA" id="ARBA00042639"/>
    </source>
</evidence>
<evidence type="ECO:0000256" key="13">
    <source>
        <dbReference type="PIRSR" id="PIRSR000239-1"/>
    </source>
</evidence>
<dbReference type="InterPro" id="IPR000866">
    <property type="entry name" value="AhpC/TSA"/>
</dbReference>
<accession>A0A5C5XAX1</accession>
<evidence type="ECO:0000313" key="16">
    <source>
        <dbReference type="Proteomes" id="UP000316095"/>
    </source>
</evidence>
<dbReference type="PANTHER" id="PTHR42801">
    <property type="entry name" value="THIOREDOXIN-DEPENDENT PEROXIDE REDUCTASE"/>
    <property type="match status" value="1"/>
</dbReference>
<evidence type="ECO:0000256" key="6">
    <source>
        <dbReference type="ARBA" id="ARBA00023002"/>
    </source>
</evidence>
<keyword evidence="16" id="KW-1185">Reference proteome</keyword>
<dbReference type="InterPro" id="IPR013766">
    <property type="entry name" value="Thioredoxin_domain"/>
</dbReference>
<dbReference type="PIRSF" id="PIRSF000239">
    <property type="entry name" value="AHPC"/>
    <property type="match status" value="1"/>
</dbReference>
<evidence type="ECO:0000256" key="2">
    <source>
        <dbReference type="ARBA" id="ARBA00011245"/>
    </source>
</evidence>
<evidence type="ECO:0000256" key="1">
    <source>
        <dbReference type="ARBA" id="ARBA00003330"/>
    </source>
</evidence>
<dbReference type="EC" id="1.11.1.24" evidence="3"/>
<evidence type="ECO:0000256" key="5">
    <source>
        <dbReference type="ARBA" id="ARBA00022862"/>
    </source>
</evidence>
<evidence type="ECO:0000256" key="4">
    <source>
        <dbReference type="ARBA" id="ARBA00022559"/>
    </source>
</evidence>
<dbReference type="Pfam" id="PF00578">
    <property type="entry name" value="AhpC-TSA"/>
    <property type="match status" value="1"/>
</dbReference>
<dbReference type="InterPro" id="IPR024706">
    <property type="entry name" value="Peroxiredoxin_AhpC-typ"/>
</dbReference>
<dbReference type="AlphaFoldDB" id="A0A5C5XAX1"/>
<feature type="active site" description="Cysteine sulfenic acid (-SOH) intermediate; for peroxidase activity" evidence="13">
    <location>
        <position position="55"/>
    </location>
</feature>
<evidence type="ECO:0000256" key="12">
    <source>
        <dbReference type="ARBA" id="ARBA00049091"/>
    </source>
</evidence>
<proteinExistence type="inferred from homology"/>
<keyword evidence="8" id="KW-0676">Redox-active center</keyword>
<dbReference type="SUPFAM" id="SSF52833">
    <property type="entry name" value="Thioredoxin-like"/>
    <property type="match status" value="1"/>
</dbReference>
<comment type="function">
    <text evidence="1">Thiol-specific peroxidase that catalyzes the reduction of hydrogen peroxide and organic hydroperoxides to water and alcohols, respectively. Plays a role in cell protection against oxidative stress by detoxifying peroxides and as sensor of hydrogen peroxide-mediated signaling events.</text>
</comment>
<feature type="domain" description="Thioredoxin" evidence="14">
    <location>
        <begin position="12"/>
        <end position="166"/>
    </location>
</feature>
<dbReference type="FunFam" id="3.40.30.10:FF:000007">
    <property type="entry name" value="Thioredoxin-dependent thiol peroxidase"/>
    <property type="match status" value="1"/>
</dbReference>
<evidence type="ECO:0000256" key="3">
    <source>
        <dbReference type="ARBA" id="ARBA00013017"/>
    </source>
</evidence>
<evidence type="ECO:0000256" key="10">
    <source>
        <dbReference type="ARBA" id="ARBA00038489"/>
    </source>
</evidence>
<organism evidence="15 16">
    <name type="scientific">Rubinisphaera italica</name>
    <dbReference type="NCBI Taxonomy" id="2527969"/>
    <lineage>
        <taxon>Bacteria</taxon>
        <taxon>Pseudomonadati</taxon>
        <taxon>Planctomycetota</taxon>
        <taxon>Planctomycetia</taxon>
        <taxon>Planctomycetales</taxon>
        <taxon>Planctomycetaceae</taxon>
        <taxon>Rubinisphaera</taxon>
    </lineage>
</organism>
<protein>
    <recommendedName>
        <fullName evidence="3">thioredoxin-dependent peroxiredoxin</fullName>
        <ecNumber evidence="3">1.11.1.24</ecNumber>
    </recommendedName>
    <alternativeName>
        <fullName evidence="9">Thioredoxin peroxidase</fullName>
    </alternativeName>
    <alternativeName>
        <fullName evidence="11">Thioredoxin-dependent peroxiredoxin Bcp</fullName>
    </alternativeName>
</protein>
<gene>
    <name evidence="15" type="primary">bcp_1</name>
    <name evidence="15" type="ORF">Pan54_08900</name>
</gene>
<evidence type="ECO:0000256" key="8">
    <source>
        <dbReference type="ARBA" id="ARBA00023284"/>
    </source>
</evidence>
<evidence type="ECO:0000256" key="9">
    <source>
        <dbReference type="ARBA" id="ARBA00032824"/>
    </source>
</evidence>
<sequence length="166" mass="18414">MKDPQMSETSTLSVGKAAPAFNLPAYPAGKVRLSQFKGEKNVILYFYPRDDTPGCTKEACGFRDNLPKFDKLDAVILGISGDSVESHEKFGKKFDLPFTLLADEDHAIAEKYSVWVEKNNYGKKSMGIQRATFLIDKKGKLAAIWPKVKVDGHVEEVAEKLGELDS</sequence>
<comment type="similarity">
    <text evidence="10">Belongs to the peroxiredoxin family. BCP/PrxQ subfamily.</text>
</comment>
<keyword evidence="7" id="KW-1015">Disulfide bond</keyword>
<dbReference type="InterPro" id="IPR036249">
    <property type="entry name" value="Thioredoxin-like_sf"/>
</dbReference>
<dbReference type="GO" id="GO:0008379">
    <property type="term" value="F:thioredoxin peroxidase activity"/>
    <property type="evidence" value="ECO:0007669"/>
    <property type="project" value="TreeGrafter"/>
</dbReference>
<reference evidence="15 16" key="1">
    <citation type="submission" date="2019-02" db="EMBL/GenBank/DDBJ databases">
        <title>Deep-cultivation of Planctomycetes and their phenomic and genomic characterization uncovers novel biology.</title>
        <authorList>
            <person name="Wiegand S."/>
            <person name="Jogler M."/>
            <person name="Boedeker C."/>
            <person name="Pinto D."/>
            <person name="Vollmers J."/>
            <person name="Rivas-Marin E."/>
            <person name="Kohn T."/>
            <person name="Peeters S.H."/>
            <person name="Heuer A."/>
            <person name="Rast P."/>
            <person name="Oberbeckmann S."/>
            <person name="Bunk B."/>
            <person name="Jeske O."/>
            <person name="Meyerdierks A."/>
            <person name="Storesund J.E."/>
            <person name="Kallscheuer N."/>
            <person name="Luecker S."/>
            <person name="Lage O.M."/>
            <person name="Pohl T."/>
            <person name="Merkel B.J."/>
            <person name="Hornburger P."/>
            <person name="Mueller R.-W."/>
            <person name="Bruemmer F."/>
            <person name="Labrenz M."/>
            <person name="Spormann A.M."/>
            <person name="Op Den Camp H."/>
            <person name="Overmann J."/>
            <person name="Amann R."/>
            <person name="Jetten M.S.M."/>
            <person name="Mascher T."/>
            <person name="Medema M.H."/>
            <person name="Devos D.P."/>
            <person name="Kaster A.-K."/>
            <person name="Ovreas L."/>
            <person name="Rohde M."/>
            <person name="Galperin M.Y."/>
            <person name="Jogler C."/>
        </authorList>
    </citation>
    <scope>NUCLEOTIDE SEQUENCE [LARGE SCALE GENOMIC DNA]</scope>
    <source>
        <strain evidence="15 16">Pan54</strain>
    </source>
</reference>
<evidence type="ECO:0000313" key="15">
    <source>
        <dbReference type="EMBL" id="TWT60176.1"/>
    </source>
</evidence>
<dbReference type="NCBIfam" id="NF006960">
    <property type="entry name" value="PRK09437.1"/>
    <property type="match status" value="1"/>
</dbReference>
<comment type="caution">
    <text evidence="15">The sequence shown here is derived from an EMBL/GenBank/DDBJ whole genome shotgun (WGS) entry which is preliminary data.</text>
</comment>
<dbReference type="Gene3D" id="3.40.30.10">
    <property type="entry name" value="Glutaredoxin"/>
    <property type="match status" value="1"/>
</dbReference>
<keyword evidence="6 15" id="KW-0560">Oxidoreductase</keyword>
<dbReference type="PROSITE" id="PS51352">
    <property type="entry name" value="THIOREDOXIN_2"/>
    <property type="match status" value="1"/>
</dbReference>
<dbReference type="GO" id="GO:0045454">
    <property type="term" value="P:cell redox homeostasis"/>
    <property type="evidence" value="ECO:0007669"/>
    <property type="project" value="TreeGrafter"/>
</dbReference>
<dbReference type="EMBL" id="SJPG01000001">
    <property type="protein sequence ID" value="TWT60176.1"/>
    <property type="molecule type" value="Genomic_DNA"/>
</dbReference>
<dbReference type="GO" id="GO:0034599">
    <property type="term" value="P:cellular response to oxidative stress"/>
    <property type="evidence" value="ECO:0007669"/>
    <property type="project" value="TreeGrafter"/>
</dbReference>
<comment type="subunit">
    <text evidence="2">Monomer.</text>
</comment>
<dbReference type="Proteomes" id="UP000316095">
    <property type="component" value="Unassembled WGS sequence"/>
</dbReference>
<dbReference type="PANTHER" id="PTHR42801:SF4">
    <property type="entry name" value="AHPC_TSA FAMILY PROTEIN"/>
    <property type="match status" value="1"/>
</dbReference>
<keyword evidence="4 15" id="KW-0575">Peroxidase</keyword>
<dbReference type="CDD" id="cd03017">
    <property type="entry name" value="PRX_BCP"/>
    <property type="match status" value="1"/>
</dbReference>
<dbReference type="GO" id="GO:0005737">
    <property type="term" value="C:cytoplasm"/>
    <property type="evidence" value="ECO:0007669"/>
    <property type="project" value="TreeGrafter"/>
</dbReference>
<evidence type="ECO:0000256" key="7">
    <source>
        <dbReference type="ARBA" id="ARBA00023157"/>
    </source>
</evidence>
<comment type="catalytic activity">
    <reaction evidence="12">
        <text>a hydroperoxide + [thioredoxin]-dithiol = an alcohol + [thioredoxin]-disulfide + H2O</text>
        <dbReference type="Rhea" id="RHEA:62620"/>
        <dbReference type="Rhea" id="RHEA-COMP:10698"/>
        <dbReference type="Rhea" id="RHEA-COMP:10700"/>
        <dbReference type="ChEBI" id="CHEBI:15377"/>
        <dbReference type="ChEBI" id="CHEBI:29950"/>
        <dbReference type="ChEBI" id="CHEBI:30879"/>
        <dbReference type="ChEBI" id="CHEBI:35924"/>
        <dbReference type="ChEBI" id="CHEBI:50058"/>
        <dbReference type="EC" id="1.11.1.24"/>
    </reaction>
</comment>
<dbReference type="InterPro" id="IPR050924">
    <property type="entry name" value="Peroxiredoxin_BCP/PrxQ"/>
</dbReference>
<name>A0A5C5XAX1_9PLAN</name>
<evidence type="ECO:0000259" key="14">
    <source>
        <dbReference type="PROSITE" id="PS51352"/>
    </source>
</evidence>